<feature type="region of interest" description="Disordered" evidence="5">
    <location>
        <begin position="474"/>
        <end position="521"/>
    </location>
</feature>
<dbReference type="PROSITE" id="PS00518">
    <property type="entry name" value="ZF_RING_1"/>
    <property type="match status" value="1"/>
</dbReference>
<feature type="compositionally biased region" description="Basic and acidic residues" evidence="5">
    <location>
        <begin position="502"/>
        <end position="516"/>
    </location>
</feature>
<dbReference type="InterPro" id="IPR001841">
    <property type="entry name" value="Znf_RING"/>
</dbReference>
<keyword evidence="2 4" id="KW-0863">Zinc-finger</keyword>
<feature type="region of interest" description="Disordered" evidence="5">
    <location>
        <begin position="669"/>
        <end position="696"/>
    </location>
</feature>
<evidence type="ECO:0000313" key="7">
    <source>
        <dbReference type="Proteomes" id="UP000095282"/>
    </source>
</evidence>
<evidence type="ECO:0000256" key="1">
    <source>
        <dbReference type="ARBA" id="ARBA00022723"/>
    </source>
</evidence>
<dbReference type="Gene3D" id="3.30.40.10">
    <property type="entry name" value="Zinc/RING finger domain, C3HC4 (zinc finger)"/>
    <property type="match status" value="1"/>
</dbReference>
<keyword evidence="7" id="KW-1185">Reference proteome</keyword>
<evidence type="ECO:0000256" key="5">
    <source>
        <dbReference type="SAM" id="MobiDB-lite"/>
    </source>
</evidence>
<evidence type="ECO:0000313" key="8">
    <source>
        <dbReference type="WBParaSite" id="Csp11.Scaffold629.g11582.t1"/>
    </source>
</evidence>
<dbReference type="InterPro" id="IPR017907">
    <property type="entry name" value="Znf_RING_CS"/>
</dbReference>
<feature type="region of interest" description="Disordered" evidence="5">
    <location>
        <begin position="379"/>
        <end position="415"/>
    </location>
</feature>
<dbReference type="InterPro" id="IPR013083">
    <property type="entry name" value="Znf_RING/FYVE/PHD"/>
</dbReference>
<keyword evidence="3" id="KW-0862">Zinc</keyword>
<protein>
    <submittedName>
        <fullName evidence="8">RING-type domain-containing protein</fullName>
    </submittedName>
</protein>
<accession>A0A1I7TTD2</accession>
<dbReference type="PROSITE" id="PS50089">
    <property type="entry name" value="ZF_RING_2"/>
    <property type="match status" value="1"/>
</dbReference>
<evidence type="ECO:0000259" key="6">
    <source>
        <dbReference type="PROSITE" id="PS50089"/>
    </source>
</evidence>
<feature type="compositionally biased region" description="Polar residues" evidence="5">
    <location>
        <begin position="625"/>
        <end position="635"/>
    </location>
</feature>
<dbReference type="AlphaFoldDB" id="A0A1I7TTD2"/>
<organism evidence="7 8">
    <name type="scientific">Caenorhabditis tropicalis</name>
    <dbReference type="NCBI Taxonomy" id="1561998"/>
    <lineage>
        <taxon>Eukaryota</taxon>
        <taxon>Metazoa</taxon>
        <taxon>Ecdysozoa</taxon>
        <taxon>Nematoda</taxon>
        <taxon>Chromadorea</taxon>
        <taxon>Rhabditida</taxon>
        <taxon>Rhabditina</taxon>
        <taxon>Rhabditomorpha</taxon>
        <taxon>Rhabditoidea</taxon>
        <taxon>Rhabditidae</taxon>
        <taxon>Peloderinae</taxon>
        <taxon>Caenorhabditis</taxon>
    </lineage>
</organism>
<evidence type="ECO:0000256" key="3">
    <source>
        <dbReference type="ARBA" id="ARBA00022833"/>
    </source>
</evidence>
<dbReference type="eggNOG" id="KOG0800">
    <property type="taxonomic scope" value="Eukaryota"/>
</dbReference>
<dbReference type="SUPFAM" id="SSF57850">
    <property type="entry name" value="RING/U-box"/>
    <property type="match status" value="1"/>
</dbReference>
<dbReference type="STRING" id="1561998.A0A1I7TTD2"/>
<dbReference type="Proteomes" id="UP000095282">
    <property type="component" value="Unplaced"/>
</dbReference>
<evidence type="ECO:0000256" key="4">
    <source>
        <dbReference type="PROSITE-ProRule" id="PRU00175"/>
    </source>
</evidence>
<feature type="domain" description="RING-type" evidence="6">
    <location>
        <begin position="24"/>
        <end position="66"/>
    </location>
</feature>
<proteinExistence type="predicted"/>
<evidence type="ECO:0000256" key="2">
    <source>
        <dbReference type="ARBA" id="ARBA00022771"/>
    </source>
</evidence>
<keyword evidence="1" id="KW-0479">Metal-binding</keyword>
<feature type="region of interest" description="Disordered" evidence="5">
    <location>
        <begin position="594"/>
        <end position="635"/>
    </location>
</feature>
<dbReference type="WBParaSite" id="Csp11.Scaffold629.g11582.t1">
    <property type="protein sequence ID" value="Csp11.Scaffold629.g11582.t1"/>
    <property type="gene ID" value="Csp11.Scaffold629.g11582"/>
</dbReference>
<feature type="compositionally biased region" description="Basic and acidic residues" evidence="5">
    <location>
        <begin position="391"/>
        <end position="406"/>
    </location>
</feature>
<dbReference type="SMART" id="SM00184">
    <property type="entry name" value="RING"/>
    <property type="match status" value="1"/>
</dbReference>
<dbReference type="GO" id="GO:0008270">
    <property type="term" value="F:zinc ion binding"/>
    <property type="evidence" value="ECO:0007669"/>
    <property type="project" value="UniProtKB-KW"/>
</dbReference>
<sequence>MGDDGVKVTPTTSNPDRPVGELQCTICLSSRFSQECRIHGCNHSFCFSCISEWVCQSLRPSCPMCRNEVEKILYDFAEQRIGSKEIGIREFRSKNMALDSTERNHLFGERRVVVRNLMHSYKLVGLLSSDITDIEESKEPDERLKNGLIELAAIITQHIQSAEIILADLRTDNVRKDKSVVLSALTFRRMIYSNKIKVKYPETKKPKLQPADIAKNPDLFRQVITNFLVAEFDAIPFQNQPILAGHKWRTKFLGGCISLDQKQRYADQIYDLIMATPIGNETFQNQLGEILSPVSTAHVKLLEDHLDAIIAVEKTSVEGFFKEVYYDSIYNSFSQNFFDYNAMLNLRDDPQRRFEAIFSQIHREMNPIEWLDPYSRLVRQTSNTGGTDRATNNDDSDRSDSPEERVPTPMPDDELRDHSLARMYFEHVFEIPTFGTGHTHDVVYGVGRDRQRRNRQHESFEAIGQTTRTLPITEQPRSHMTLRSSARRRLQAASEATNDVNRSADTHSRSRRETNRDNVSQRIRDLETQSLNMVGLFRPSHSSAFANQFNRWTYMSDDDDDDLYEAPSRRIESRHQHASSRPNGSIRDLFREANQPAPTMRPDAILPRGARHNRQASDSDRNVGNLPSTSASAVNNDGTRSLAEIIAEINQVDADNGLDFISVAHRTRSARRAARNGQLPEAPPAKRSTNSRRGRN</sequence>
<name>A0A1I7TTD2_9PELO</name>
<reference evidence="8" key="1">
    <citation type="submission" date="2016-11" db="UniProtKB">
        <authorList>
            <consortium name="WormBaseParasite"/>
        </authorList>
    </citation>
    <scope>IDENTIFICATION</scope>
</reference>